<proteinExistence type="predicted"/>
<organism evidence="1 2">
    <name type="scientific">Xenorhabdus bovienii str. puntauvense</name>
    <dbReference type="NCBI Taxonomy" id="1398201"/>
    <lineage>
        <taxon>Bacteria</taxon>
        <taxon>Pseudomonadati</taxon>
        <taxon>Pseudomonadota</taxon>
        <taxon>Gammaproteobacteria</taxon>
        <taxon>Enterobacterales</taxon>
        <taxon>Morganellaceae</taxon>
        <taxon>Xenorhabdus</taxon>
    </lineage>
</organism>
<protein>
    <submittedName>
        <fullName evidence="1">Uncharacterized protein</fullName>
    </submittedName>
</protein>
<reference evidence="1" key="1">
    <citation type="submission" date="2013-07" db="EMBL/GenBank/DDBJ databases">
        <title>Sub-species coevolution in mutualistic symbiosis.</title>
        <authorList>
            <person name="Murfin K."/>
            <person name="Klassen J."/>
            <person name="Lee M."/>
            <person name="Forst S."/>
            <person name="Stock P."/>
            <person name="Goodrich-Blair H."/>
        </authorList>
    </citation>
    <scope>NUCLEOTIDE SEQUENCE [LARGE SCALE GENOMIC DNA]</scope>
    <source>
        <strain evidence="1">Puntauvense</strain>
    </source>
</reference>
<evidence type="ECO:0000313" key="1">
    <source>
        <dbReference type="EMBL" id="CDG95105.1"/>
    </source>
</evidence>
<dbReference type="EMBL" id="CBSW010000006">
    <property type="protein sequence ID" value="CDG95105.1"/>
    <property type="molecule type" value="Genomic_DNA"/>
</dbReference>
<name>A0A077NAU1_XENBV</name>
<comment type="caution">
    <text evidence="1">The sequence shown here is derived from an EMBL/GenBank/DDBJ whole genome shotgun (WGS) entry which is preliminary data.</text>
</comment>
<evidence type="ECO:0000313" key="2">
    <source>
        <dbReference type="Proteomes" id="UP000028511"/>
    </source>
</evidence>
<dbReference type="Proteomes" id="UP000028511">
    <property type="component" value="Unassembled WGS sequence"/>
</dbReference>
<gene>
    <name evidence="1" type="ORF">XBP1_1030002</name>
</gene>
<sequence length="98" mass="11343">MARVLWLKGEICEKILVVFSLMFNIMIYLPKPVRDVANWITDILTSDVSPTGAWIDWVGTLVIFLEDFYAIRNSNSVVSKYRTARIFRENVRVLSLGF</sequence>
<dbReference type="AlphaFoldDB" id="A0A077NAU1"/>
<accession>A0A077NAU1</accession>
<dbReference type="HOGENOM" id="CLU_2332935_0_0_6"/>